<protein>
    <submittedName>
        <fullName evidence="2">Uncharacterized protein</fullName>
    </submittedName>
</protein>
<proteinExistence type="predicted"/>
<dbReference type="PROSITE" id="PS51257">
    <property type="entry name" value="PROKAR_LIPOPROTEIN"/>
    <property type="match status" value="1"/>
</dbReference>
<comment type="caution">
    <text evidence="2">The sequence shown here is derived from an EMBL/GenBank/DDBJ whole genome shotgun (WGS) entry which is preliminary data.</text>
</comment>
<name>A0ABW3IVT5_9RHOB</name>
<evidence type="ECO:0000313" key="3">
    <source>
        <dbReference type="Proteomes" id="UP001597108"/>
    </source>
</evidence>
<accession>A0ABW3IVT5</accession>
<keyword evidence="3" id="KW-1185">Reference proteome</keyword>
<feature type="signal peptide" evidence="1">
    <location>
        <begin position="1"/>
        <end position="18"/>
    </location>
</feature>
<organism evidence="2 3">
    <name type="scientific">Tropicimonas aquimaris</name>
    <dbReference type="NCBI Taxonomy" id="914152"/>
    <lineage>
        <taxon>Bacteria</taxon>
        <taxon>Pseudomonadati</taxon>
        <taxon>Pseudomonadota</taxon>
        <taxon>Alphaproteobacteria</taxon>
        <taxon>Rhodobacterales</taxon>
        <taxon>Roseobacteraceae</taxon>
        <taxon>Tropicimonas</taxon>
    </lineage>
</organism>
<evidence type="ECO:0000256" key="1">
    <source>
        <dbReference type="SAM" id="SignalP"/>
    </source>
</evidence>
<dbReference type="EMBL" id="JBHTJT010000043">
    <property type="protein sequence ID" value="MFD0981543.1"/>
    <property type="molecule type" value="Genomic_DNA"/>
</dbReference>
<dbReference type="Proteomes" id="UP001597108">
    <property type="component" value="Unassembled WGS sequence"/>
</dbReference>
<reference evidence="3" key="1">
    <citation type="journal article" date="2019" name="Int. J. Syst. Evol. Microbiol.">
        <title>The Global Catalogue of Microorganisms (GCM) 10K type strain sequencing project: providing services to taxonomists for standard genome sequencing and annotation.</title>
        <authorList>
            <consortium name="The Broad Institute Genomics Platform"/>
            <consortium name="The Broad Institute Genome Sequencing Center for Infectious Disease"/>
            <person name="Wu L."/>
            <person name="Ma J."/>
        </authorList>
    </citation>
    <scope>NUCLEOTIDE SEQUENCE [LARGE SCALE GENOMIC DNA]</scope>
    <source>
        <strain evidence="3">CCUG 60524</strain>
    </source>
</reference>
<feature type="chain" id="PRO_5046400607" evidence="1">
    <location>
        <begin position="19"/>
        <end position="50"/>
    </location>
</feature>
<keyword evidence="1" id="KW-0732">Signal</keyword>
<sequence>MKLRTLLAILGLAALGFACTDTQHYPITGEECGPDDPVQDLSVQQCAQAA</sequence>
<evidence type="ECO:0000313" key="2">
    <source>
        <dbReference type="EMBL" id="MFD0981543.1"/>
    </source>
</evidence>
<dbReference type="RefSeq" id="WP_386076611.1">
    <property type="nucleotide sequence ID" value="NZ_JBHTJT010000043.1"/>
</dbReference>
<gene>
    <name evidence="2" type="ORF">ACFQ2S_18070</name>
</gene>